<comment type="caution">
    <text evidence="1">The sequence shown here is derived from an EMBL/GenBank/DDBJ whole genome shotgun (WGS) entry which is preliminary data.</text>
</comment>
<reference evidence="1 2" key="1">
    <citation type="submission" date="2020-10" db="EMBL/GenBank/DDBJ databases">
        <title>Connecting structure to function with the recovery of over 1000 high-quality activated sludge metagenome-assembled genomes encoding full-length rRNA genes using long-read sequencing.</title>
        <authorList>
            <person name="Singleton C.M."/>
            <person name="Petriglieri F."/>
            <person name="Kristensen J.M."/>
            <person name="Kirkegaard R.H."/>
            <person name="Michaelsen T.Y."/>
            <person name="Andersen M.H."/>
            <person name="Karst S.M."/>
            <person name="Dueholm M.S."/>
            <person name="Nielsen P.H."/>
            <person name="Albertsen M."/>
        </authorList>
    </citation>
    <scope>NUCLEOTIDE SEQUENCE [LARGE SCALE GENOMIC DNA]</scope>
    <source>
        <strain evidence="1">OdNE_18-Q3-R46-58_MAXAC.008</strain>
    </source>
</reference>
<dbReference type="CDD" id="cd20293">
    <property type="entry name" value="cupin_HutD_N"/>
    <property type="match status" value="1"/>
</dbReference>
<dbReference type="Gene3D" id="2.60.120.10">
    <property type="entry name" value="Jelly Rolls"/>
    <property type="match status" value="1"/>
</dbReference>
<dbReference type="PANTHER" id="PTHR37943:SF1">
    <property type="entry name" value="PROTEIN VES"/>
    <property type="match status" value="1"/>
</dbReference>
<organism evidence="1 2">
    <name type="scientific">Candidatus Geothrix odensensis</name>
    <dbReference type="NCBI Taxonomy" id="2954440"/>
    <lineage>
        <taxon>Bacteria</taxon>
        <taxon>Pseudomonadati</taxon>
        <taxon>Acidobacteriota</taxon>
        <taxon>Holophagae</taxon>
        <taxon>Holophagales</taxon>
        <taxon>Holophagaceae</taxon>
        <taxon>Geothrix</taxon>
    </lineage>
</organism>
<protein>
    <submittedName>
        <fullName evidence="1">HutD family protein</fullName>
    </submittedName>
</protein>
<dbReference type="SUPFAM" id="SSF51182">
    <property type="entry name" value="RmlC-like cupins"/>
    <property type="match status" value="1"/>
</dbReference>
<accession>A0A936K6A0</accession>
<dbReference type="InterPro" id="IPR011051">
    <property type="entry name" value="RmlC_Cupin_sf"/>
</dbReference>
<dbReference type="EMBL" id="JADKCH010000007">
    <property type="protein sequence ID" value="MBK8572644.1"/>
    <property type="molecule type" value="Genomic_DNA"/>
</dbReference>
<sequence length="199" mass="21104">MLHLRPSDYRVMPWKDGGGSTTEIAIEPAGASLSEPFLWRVSSARVEASGPFSHFPGRARLLTLLEGSGLILDIEGQGRQRLKFPGQVVAFPGDAAVNATLIQGPCVDFGVISDPSRVKVTLEWLNLGTEATAITVAPTTLLFAPWGPVRVDPLGVELEPRECLRLGNSPAATDAPGAKLGVRASFGTTPLVLVSIWPV</sequence>
<dbReference type="InterPro" id="IPR014710">
    <property type="entry name" value="RmlC-like_jellyroll"/>
</dbReference>
<dbReference type="PANTHER" id="PTHR37943">
    <property type="entry name" value="PROTEIN VES"/>
    <property type="match status" value="1"/>
</dbReference>
<dbReference type="Pfam" id="PF05962">
    <property type="entry name" value="HutD"/>
    <property type="match status" value="1"/>
</dbReference>
<dbReference type="AlphaFoldDB" id="A0A936K6A0"/>
<gene>
    <name evidence="1" type="ORF">IPN91_08355</name>
</gene>
<dbReference type="InterPro" id="IPR010282">
    <property type="entry name" value="Uncharacterised_HutD/Ves"/>
</dbReference>
<proteinExistence type="predicted"/>
<name>A0A936K6A0_9BACT</name>
<dbReference type="Proteomes" id="UP000709959">
    <property type="component" value="Unassembled WGS sequence"/>
</dbReference>
<evidence type="ECO:0000313" key="1">
    <source>
        <dbReference type="EMBL" id="MBK8572644.1"/>
    </source>
</evidence>
<evidence type="ECO:0000313" key="2">
    <source>
        <dbReference type="Proteomes" id="UP000709959"/>
    </source>
</evidence>